<feature type="transmembrane region" description="Helical" evidence="1">
    <location>
        <begin position="21"/>
        <end position="41"/>
    </location>
</feature>
<keyword evidence="1" id="KW-0472">Membrane</keyword>
<gene>
    <name evidence="2" type="ORF">FEF27_12450</name>
</gene>
<evidence type="ECO:0000313" key="3">
    <source>
        <dbReference type="Proteomes" id="UP000306544"/>
    </source>
</evidence>
<dbReference type="RefSeq" id="WP_138171204.1">
    <property type="nucleotide sequence ID" value="NZ_VAWA01000028.1"/>
</dbReference>
<keyword evidence="3" id="KW-1185">Reference proteome</keyword>
<name>A0A5R8ZZP3_9MICC</name>
<evidence type="ECO:0000313" key="2">
    <source>
        <dbReference type="EMBL" id="TLP71720.1"/>
    </source>
</evidence>
<sequence length="188" mass="19689">MHDTKFGPTSGSENSSPAARGVIISFVAVASTAVAHCLAVSSAPTLGAVLFGFAVLISFCIVLSFAPRTRRRLVAEILTVQMFLHGLFCLSAGTETVGHLQTLLTNTDCSALLAHGGALLVTYGAIRRADELVEALHTLLNLSGRDVPEFAVTIFPVRVPLIKDVWTPTATRPSNGPGSLRGPPTLVG</sequence>
<comment type="caution">
    <text evidence="2">The sequence shown here is derived from an EMBL/GenBank/DDBJ whole genome shotgun (WGS) entry which is preliminary data.</text>
</comment>
<organism evidence="2 3">
    <name type="scientific">Nesterenkonia sphaerica</name>
    <dbReference type="NCBI Taxonomy" id="1804988"/>
    <lineage>
        <taxon>Bacteria</taxon>
        <taxon>Bacillati</taxon>
        <taxon>Actinomycetota</taxon>
        <taxon>Actinomycetes</taxon>
        <taxon>Micrococcales</taxon>
        <taxon>Micrococcaceae</taxon>
        <taxon>Nesterenkonia</taxon>
    </lineage>
</organism>
<dbReference type="OrthoDB" id="4964357at2"/>
<accession>A0A5R8ZZP3</accession>
<evidence type="ECO:0000256" key="1">
    <source>
        <dbReference type="SAM" id="Phobius"/>
    </source>
</evidence>
<proteinExistence type="predicted"/>
<dbReference type="Proteomes" id="UP000306544">
    <property type="component" value="Unassembled WGS sequence"/>
</dbReference>
<protein>
    <submittedName>
        <fullName evidence="2">Uncharacterized protein</fullName>
    </submittedName>
</protein>
<feature type="transmembrane region" description="Helical" evidence="1">
    <location>
        <begin position="47"/>
        <end position="66"/>
    </location>
</feature>
<dbReference type="AlphaFoldDB" id="A0A5R8ZZP3"/>
<reference evidence="2 3" key="1">
    <citation type="submission" date="2019-05" db="EMBL/GenBank/DDBJ databases">
        <title>Nesterenkonia sp. GY239, isolated from the Southern Atlantic Ocean.</title>
        <authorList>
            <person name="Zhang G."/>
        </authorList>
    </citation>
    <scope>NUCLEOTIDE SEQUENCE [LARGE SCALE GENOMIC DNA]</scope>
    <source>
        <strain evidence="2 3">GY239</strain>
    </source>
</reference>
<keyword evidence="1" id="KW-0812">Transmembrane</keyword>
<dbReference type="EMBL" id="VAWA01000028">
    <property type="protein sequence ID" value="TLP71720.1"/>
    <property type="molecule type" value="Genomic_DNA"/>
</dbReference>
<keyword evidence="1" id="KW-1133">Transmembrane helix</keyword>